<evidence type="ECO:0000313" key="2">
    <source>
        <dbReference type="Proteomes" id="UP001055879"/>
    </source>
</evidence>
<dbReference type="EMBL" id="CM042060">
    <property type="protein sequence ID" value="KAI3678292.1"/>
    <property type="molecule type" value="Genomic_DNA"/>
</dbReference>
<gene>
    <name evidence="1" type="ORF">L6452_37579</name>
</gene>
<reference evidence="1 2" key="2">
    <citation type="journal article" date="2022" name="Mol. Ecol. Resour.">
        <title>The genomes of chicory, endive, great burdock and yacon provide insights into Asteraceae paleo-polyploidization history and plant inulin production.</title>
        <authorList>
            <person name="Fan W."/>
            <person name="Wang S."/>
            <person name="Wang H."/>
            <person name="Wang A."/>
            <person name="Jiang F."/>
            <person name="Liu H."/>
            <person name="Zhao H."/>
            <person name="Xu D."/>
            <person name="Zhang Y."/>
        </authorList>
    </citation>
    <scope>NUCLEOTIDE SEQUENCE [LARGE SCALE GENOMIC DNA]</scope>
    <source>
        <strain evidence="2">cv. Niubang</strain>
    </source>
</reference>
<evidence type="ECO:0000313" key="1">
    <source>
        <dbReference type="EMBL" id="KAI3678292.1"/>
    </source>
</evidence>
<keyword evidence="2" id="KW-1185">Reference proteome</keyword>
<organism evidence="1 2">
    <name type="scientific">Arctium lappa</name>
    <name type="common">Greater burdock</name>
    <name type="synonym">Lappa major</name>
    <dbReference type="NCBI Taxonomy" id="4217"/>
    <lineage>
        <taxon>Eukaryota</taxon>
        <taxon>Viridiplantae</taxon>
        <taxon>Streptophyta</taxon>
        <taxon>Embryophyta</taxon>
        <taxon>Tracheophyta</taxon>
        <taxon>Spermatophyta</taxon>
        <taxon>Magnoliopsida</taxon>
        <taxon>eudicotyledons</taxon>
        <taxon>Gunneridae</taxon>
        <taxon>Pentapetalae</taxon>
        <taxon>asterids</taxon>
        <taxon>campanulids</taxon>
        <taxon>Asterales</taxon>
        <taxon>Asteraceae</taxon>
        <taxon>Carduoideae</taxon>
        <taxon>Cardueae</taxon>
        <taxon>Arctiinae</taxon>
        <taxon>Arctium</taxon>
    </lineage>
</organism>
<protein>
    <submittedName>
        <fullName evidence="1">Uncharacterized protein</fullName>
    </submittedName>
</protein>
<accession>A0ACB8Y439</accession>
<name>A0ACB8Y439_ARCLA</name>
<comment type="caution">
    <text evidence="1">The sequence shown here is derived from an EMBL/GenBank/DDBJ whole genome shotgun (WGS) entry which is preliminary data.</text>
</comment>
<sequence>MRPLSLTKRVKWSLGSGVLTAYGLRKALRFPEKTKDGFDALPTDVELIQFFDDMEYCWDNNPRSTIPNKRLTKIQSGKIGSLDQASKVQLQMGYSVIAGKHFDYVGAIFDDLKSKIEKTERDPKIPYVHFICACLHFLYDHSSSSRSPTRLVSQQIPSLVIPATTTALKRPSTALPGPSKKARKTKEIAPLSSVPEVVSQQTTLDGFVGLSSTTSAATTTTVSVMTIDETVHVTTPISSVLQQPPEVISTIHISSIPITPPTISLVSNPPSVSQQPQVASIGPDNQNFEGDLHFFNMFDNSGTPKILHIPPISPYKPEQRCAHPLTLLAGPNLAIVDTHVNNLADKVESPTTSVNESTNAVNKAGEELTRLTTASSSKADSSQMTSVQEDIVKIKEDLVGTHQQVQLIQGIYGNLNTDVRDLSRKVDSCTTVLQQVLAKLNEPAPTPTPFFTENDRISLNIAVEFIHQATSDITVIEGHLERLEAKVRSLATTKVAPQSVELSLADNDKEGEKDLNEENVEEVVVEVHTEEPPSHFEGEKVVDQAPPSSTLAQILNEEKDEEEDEEDDEDLDLHDQEKEQPVDDDDDDDEEDQSLWFSAANVTSAIAAKEGKQKGIAAEGNLNIVSRSEGENPSQFSPLLKGTELQIILASTVEEQIISISFSEIDEQEEEEALLHPGRPSRPAHWLEEELNKKTEMISHLESQRLKIPLQQSSNEIDFLNEAEIEESIRAEKLIAECQQDATLSLKVQSSQVKDKRLKKNPVEVQAALLKEIKEERSREQEVSDNSVEWCKQKVDYRSDPLKITAVVISGRKKTDRTSVTMEITREDASSKEMFVSKLESFGYMEWIEFKDALKKSMSIYRGYVEGILDALINRVTGVLNVPSALSSKPRHIKRKPASSFSENVTTIRNETSIKFSKETLFGPPPDLSVLDLSLPPGGPYIPGKVLNNPHGIFFRDDEGVLRFQRVSEIPICPLNHLKDLLCLWCNFSPLVDSIKSIIRQESSDRRQRGEEIPDYTINIPKSYLDS</sequence>
<reference evidence="2" key="1">
    <citation type="journal article" date="2022" name="Mol. Ecol. Resour.">
        <title>The genomes of chicory, endive, great burdock and yacon provide insights into Asteraceae palaeo-polyploidization history and plant inulin production.</title>
        <authorList>
            <person name="Fan W."/>
            <person name="Wang S."/>
            <person name="Wang H."/>
            <person name="Wang A."/>
            <person name="Jiang F."/>
            <person name="Liu H."/>
            <person name="Zhao H."/>
            <person name="Xu D."/>
            <person name="Zhang Y."/>
        </authorList>
    </citation>
    <scope>NUCLEOTIDE SEQUENCE [LARGE SCALE GENOMIC DNA]</scope>
    <source>
        <strain evidence="2">cv. Niubang</strain>
    </source>
</reference>
<dbReference type="Proteomes" id="UP001055879">
    <property type="component" value="Linkage Group LG14"/>
</dbReference>
<proteinExistence type="predicted"/>